<name>A0A4S4BLN6_9BACL</name>
<dbReference type="PANTHER" id="PTHR23416:SF23">
    <property type="entry name" value="ACETYLTRANSFERASE C18B11.09C-RELATED"/>
    <property type="match status" value="1"/>
</dbReference>
<evidence type="ECO:0000313" key="6">
    <source>
        <dbReference type="Proteomes" id="UP000310636"/>
    </source>
</evidence>
<comment type="caution">
    <text evidence="5">The sequence shown here is derived from an EMBL/GenBank/DDBJ whole genome shotgun (WGS) entry which is preliminary data.</text>
</comment>
<comment type="similarity">
    <text evidence="1">Belongs to the transferase hexapeptide repeat family.</text>
</comment>
<gene>
    <name evidence="5" type="ORF">E6C55_29945</name>
</gene>
<evidence type="ECO:0000256" key="3">
    <source>
        <dbReference type="SAM" id="MobiDB-lite"/>
    </source>
</evidence>
<dbReference type="CDD" id="cd00761">
    <property type="entry name" value="Glyco_tranf_GTA_type"/>
    <property type="match status" value="1"/>
</dbReference>
<evidence type="ECO:0000256" key="2">
    <source>
        <dbReference type="ARBA" id="ARBA00022679"/>
    </source>
</evidence>
<keyword evidence="6" id="KW-1185">Reference proteome</keyword>
<dbReference type="Gene3D" id="2.160.10.10">
    <property type="entry name" value="Hexapeptide repeat proteins"/>
    <property type="match status" value="1"/>
</dbReference>
<dbReference type="InterPro" id="IPR001173">
    <property type="entry name" value="Glyco_trans_2-like"/>
</dbReference>
<feature type="domain" description="Glycosyltransferase 2-like" evidence="4">
    <location>
        <begin position="207"/>
        <end position="318"/>
    </location>
</feature>
<accession>A0A4S4BLN6</accession>
<sequence>MNPFEERTLRPEDPPFHSFGPHSLLEPPGNVYGAEEISIGSGVLLRFGYWLNVCTPVTGERPKIVIGDGVHTGFGLRLSAANSIVLEANSGYGPNVYIADTDHEYRWIGLPVIRQGITRADGRVVVGEGSWIGSNAVIAGSIAIGKGCVVGANSIVTKDVPDYSVAVGSPARIMKLFDPDSLDWVRIRSGEQAEAVLRARSERPLLSIGIPTLNQASELKACLEALLPQIGASGLIEVCVFDDGSTDETPRVLAGFLADHPRLRVRRSASGSRLGAERSRLELIPFARGRFLMLLGAGDVFLPSTVQPLLYALLRMKDRPVVLLDQRREEEELEAGEGPEELQREASLQPGTAALLLNREALAKPAETGGPAGTGNGPMSWACRLLERDPRFGIFRGRRLRAAASAPPDSL</sequence>
<organism evidence="5 6">
    <name type="scientific">Cohnella fermenti</name>
    <dbReference type="NCBI Taxonomy" id="2565925"/>
    <lineage>
        <taxon>Bacteria</taxon>
        <taxon>Bacillati</taxon>
        <taxon>Bacillota</taxon>
        <taxon>Bacilli</taxon>
        <taxon>Bacillales</taxon>
        <taxon>Paenibacillaceae</taxon>
        <taxon>Cohnella</taxon>
    </lineage>
</organism>
<keyword evidence="2 5" id="KW-0808">Transferase</keyword>
<dbReference type="GO" id="GO:0008374">
    <property type="term" value="F:O-acyltransferase activity"/>
    <property type="evidence" value="ECO:0007669"/>
    <property type="project" value="TreeGrafter"/>
</dbReference>
<feature type="region of interest" description="Disordered" evidence="3">
    <location>
        <begin position="1"/>
        <end position="20"/>
    </location>
</feature>
<feature type="compositionally biased region" description="Basic and acidic residues" evidence="3">
    <location>
        <begin position="1"/>
        <end position="15"/>
    </location>
</feature>
<protein>
    <submittedName>
        <fullName evidence="5">Glycosyltransferase</fullName>
    </submittedName>
</protein>
<dbReference type="Proteomes" id="UP000310636">
    <property type="component" value="Unassembled WGS sequence"/>
</dbReference>
<dbReference type="SUPFAM" id="SSF53448">
    <property type="entry name" value="Nucleotide-diphospho-sugar transferases"/>
    <property type="match status" value="1"/>
</dbReference>
<dbReference type="InterPro" id="IPR001451">
    <property type="entry name" value="Hexapep"/>
</dbReference>
<dbReference type="EMBL" id="SSOB01000059">
    <property type="protein sequence ID" value="THF73251.1"/>
    <property type="molecule type" value="Genomic_DNA"/>
</dbReference>
<dbReference type="CDD" id="cd04647">
    <property type="entry name" value="LbH_MAT_like"/>
    <property type="match status" value="1"/>
</dbReference>
<dbReference type="InterPro" id="IPR051159">
    <property type="entry name" value="Hexapeptide_acetyltransf"/>
</dbReference>
<dbReference type="GO" id="GO:0005829">
    <property type="term" value="C:cytosol"/>
    <property type="evidence" value="ECO:0007669"/>
    <property type="project" value="TreeGrafter"/>
</dbReference>
<evidence type="ECO:0000259" key="4">
    <source>
        <dbReference type="Pfam" id="PF00535"/>
    </source>
</evidence>
<dbReference type="InterPro" id="IPR011004">
    <property type="entry name" value="Trimer_LpxA-like_sf"/>
</dbReference>
<dbReference type="Pfam" id="PF00132">
    <property type="entry name" value="Hexapep"/>
    <property type="match status" value="1"/>
</dbReference>
<dbReference type="RefSeq" id="WP_136373514.1">
    <property type="nucleotide sequence ID" value="NZ_SSOB01000059.1"/>
</dbReference>
<evidence type="ECO:0000313" key="5">
    <source>
        <dbReference type="EMBL" id="THF73251.1"/>
    </source>
</evidence>
<reference evidence="5 6" key="1">
    <citation type="submission" date="2019-04" db="EMBL/GenBank/DDBJ databases">
        <title>Cohnella sp. nov. isolated from preserved vegetables.</title>
        <authorList>
            <person name="Lin S.-Y."/>
            <person name="Hung M.-H."/>
            <person name="Young C.-C."/>
        </authorList>
    </citation>
    <scope>NUCLEOTIDE SEQUENCE [LARGE SCALE GENOMIC DNA]</scope>
    <source>
        <strain evidence="5 6">CC-MHH1044</strain>
    </source>
</reference>
<proteinExistence type="inferred from homology"/>
<dbReference type="OrthoDB" id="2053790at2"/>
<dbReference type="SUPFAM" id="SSF51161">
    <property type="entry name" value="Trimeric LpxA-like enzymes"/>
    <property type="match status" value="1"/>
</dbReference>
<dbReference type="PANTHER" id="PTHR23416">
    <property type="entry name" value="SIALIC ACID SYNTHASE-RELATED"/>
    <property type="match status" value="1"/>
</dbReference>
<dbReference type="Pfam" id="PF00535">
    <property type="entry name" value="Glycos_transf_2"/>
    <property type="match status" value="1"/>
</dbReference>
<evidence type="ECO:0000256" key="1">
    <source>
        <dbReference type="ARBA" id="ARBA00007274"/>
    </source>
</evidence>
<dbReference type="Gene3D" id="3.90.550.10">
    <property type="entry name" value="Spore Coat Polysaccharide Biosynthesis Protein SpsA, Chain A"/>
    <property type="match status" value="1"/>
</dbReference>
<dbReference type="InterPro" id="IPR029044">
    <property type="entry name" value="Nucleotide-diphossugar_trans"/>
</dbReference>
<dbReference type="AlphaFoldDB" id="A0A4S4BLN6"/>